<feature type="region of interest" description="Disordered" evidence="1">
    <location>
        <begin position="282"/>
        <end position="339"/>
    </location>
</feature>
<dbReference type="AlphaFoldDB" id="A0A4V6PXM8"/>
<dbReference type="Pfam" id="PF14262">
    <property type="entry name" value="Cthe_2159"/>
    <property type="match status" value="1"/>
</dbReference>
<evidence type="ECO:0000313" key="3">
    <source>
        <dbReference type="EMBL" id="TDR06250.1"/>
    </source>
</evidence>
<sequence>MMKHLSRRWAIAPLYAALFAASTQVSAANNAIELNVAQPPLSNPAILVKDGRILITRGGTYRLTGQSDNGQIWVNTGDEKVTLQLDNIQLSNAYGSALYIEEAGDVDVELVPNSNNRFEDHNHSAEKEGEAKQNAPIYSKADLKITGAPQATLTVVGRYKDGIVSKDDLDIRRANISIETVDDGLYGQDSVDIRDSKILIKAGDDGIKADNEEREDKGFVHIEGSDIQIFAKDDGIKGVRKVDIYSGNIRVEESYEGIESRNITIHGGDIFVKAEDDAVNISDGSGANEPNFGERVKGFFKGGERGEHPEGEMGERPPRGERPEGQPGERPPHGGGKAKVDGIMTILGGRTHIQSGGDGFDSNGDAMMSGGELFIEGPTSGRDGYIDVDGFFKLTGGRLFAMGSAGMAQAPSDDSTQPVIQINLESTYAKGAMVTITNTESNQVFEQVMPMDFQSFTVSEPEFTLGQTYQVQINGEDITTVTLDTVITRFGNAGRGGPRGERGEKKGWW</sequence>
<reference evidence="3 4" key="1">
    <citation type="submission" date="2019-03" db="EMBL/GenBank/DDBJ databases">
        <title>Genomic Encyclopedia of Type Strains, Phase IV (KMG-IV): sequencing the most valuable type-strain genomes for metagenomic binning, comparative biology and taxonomic classification.</title>
        <authorList>
            <person name="Goeker M."/>
        </authorList>
    </citation>
    <scope>NUCLEOTIDE SEQUENCE [LARGE SCALE GENOMIC DNA]</scope>
    <source>
        <strain evidence="3 4">DSM 5604</strain>
    </source>
</reference>
<evidence type="ECO:0000313" key="4">
    <source>
        <dbReference type="Proteomes" id="UP000295729"/>
    </source>
</evidence>
<dbReference type="EMBL" id="SNZA01000006">
    <property type="protein sequence ID" value="TDR06250.1"/>
    <property type="molecule type" value="Genomic_DNA"/>
</dbReference>
<evidence type="ECO:0000256" key="1">
    <source>
        <dbReference type="SAM" id="MobiDB-lite"/>
    </source>
</evidence>
<dbReference type="InterPro" id="IPR025584">
    <property type="entry name" value="Cthe_2159"/>
</dbReference>
<dbReference type="Proteomes" id="UP000295729">
    <property type="component" value="Unassembled WGS sequence"/>
</dbReference>
<accession>A0A4V6PXM8</accession>
<comment type="caution">
    <text evidence="3">The sequence shown here is derived from an EMBL/GenBank/DDBJ whole genome shotgun (WGS) entry which is preliminary data.</text>
</comment>
<protein>
    <submittedName>
        <fullName evidence="3">Uncharacterized protein DUF4353</fullName>
    </submittedName>
</protein>
<feature type="chain" id="PRO_5020621657" evidence="2">
    <location>
        <begin position="28"/>
        <end position="509"/>
    </location>
</feature>
<proteinExistence type="predicted"/>
<feature type="compositionally biased region" description="Basic and acidic residues" evidence="1">
    <location>
        <begin position="292"/>
        <end position="324"/>
    </location>
</feature>
<dbReference type="RefSeq" id="WP_133564566.1">
    <property type="nucleotide sequence ID" value="NZ_SNZA01000006.1"/>
</dbReference>
<keyword evidence="4" id="KW-1185">Reference proteome</keyword>
<gene>
    <name evidence="3" type="ORF">C8D85_3180</name>
</gene>
<evidence type="ECO:0000256" key="2">
    <source>
        <dbReference type="SAM" id="SignalP"/>
    </source>
</evidence>
<dbReference type="OrthoDB" id="6116667at2"/>
<name>A0A4V6PXM8_9GAMM</name>
<organism evidence="3 4">
    <name type="scientific">Marinomonas communis</name>
    <dbReference type="NCBI Taxonomy" id="28254"/>
    <lineage>
        <taxon>Bacteria</taxon>
        <taxon>Pseudomonadati</taxon>
        <taxon>Pseudomonadota</taxon>
        <taxon>Gammaproteobacteria</taxon>
        <taxon>Oceanospirillales</taxon>
        <taxon>Oceanospirillaceae</taxon>
        <taxon>Marinomonas</taxon>
    </lineage>
</organism>
<feature type="signal peptide" evidence="2">
    <location>
        <begin position="1"/>
        <end position="27"/>
    </location>
</feature>
<keyword evidence="2" id="KW-0732">Signal</keyword>